<dbReference type="HOGENOM" id="CLU_1325310_0_0_5"/>
<dbReference type="RefSeq" id="WP_014132921.1">
    <property type="nucleotide sequence ID" value="NC_016078.1"/>
</dbReference>
<dbReference type="EMBL" id="CP003075">
    <property type="protein sequence ID" value="AEQ53777.1"/>
    <property type="molecule type" value="Genomic_DNA"/>
</dbReference>
<dbReference type="InterPro" id="IPR036291">
    <property type="entry name" value="NAD(P)-bd_dom_sf"/>
</dbReference>
<name>G4RD27_PELHB</name>
<sequence length="207" mass="22199">MKTAFVTGATRSIGRSLAVAFSETGWRVYAVGRNRQVLADLRADYGIEPLAFDMTDRVELRSLTDGLDIDLLVHAALRWPDAAGFGDLTEADIDMGLEVNFSAALHLTHDLMPQLIADGRSAVLFLAQDAGRDAGVLQVTLGGALEACAGALEREFGPAGLTARCLHIGAELSEAQARDIAEQIDARFHEDGASMPQPSSHRKDNIQ</sequence>
<protein>
    <submittedName>
        <fullName evidence="3">Y4eK</fullName>
    </submittedName>
</protein>
<dbReference type="Proteomes" id="UP000008850">
    <property type="component" value="Chromosome"/>
</dbReference>
<dbReference type="PANTHER" id="PTHR42901">
    <property type="entry name" value="ALCOHOL DEHYDROGENASE"/>
    <property type="match status" value="1"/>
</dbReference>
<evidence type="ECO:0000313" key="3">
    <source>
        <dbReference type="EMBL" id="AEQ53777.1"/>
    </source>
</evidence>
<dbReference type="Gene3D" id="3.40.50.720">
    <property type="entry name" value="NAD(P)-binding Rossmann-like Domain"/>
    <property type="match status" value="1"/>
</dbReference>
<gene>
    <name evidence="3" type="ordered locus">KKY_3795</name>
</gene>
<dbReference type="STRING" id="1082931.KKY_3795"/>
<proteinExistence type="inferred from homology"/>
<evidence type="ECO:0000313" key="4">
    <source>
        <dbReference type="Proteomes" id="UP000008850"/>
    </source>
</evidence>
<organism evidence="3 4">
    <name type="scientific">Pelagibacterium halotolerans (strain DSM 22347 / JCM 15775 / CGMCC 1.7692 / B2)</name>
    <dbReference type="NCBI Taxonomy" id="1082931"/>
    <lineage>
        <taxon>Bacteria</taxon>
        <taxon>Pseudomonadati</taxon>
        <taxon>Pseudomonadota</taxon>
        <taxon>Alphaproteobacteria</taxon>
        <taxon>Hyphomicrobiales</taxon>
        <taxon>Devosiaceae</taxon>
        <taxon>Pelagibacterium</taxon>
    </lineage>
</organism>
<keyword evidence="2" id="KW-0560">Oxidoreductase</keyword>
<accession>G4RD27</accession>
<dbReference type="eggNOG" id="COG4221">
    <property type="taxonomic scope" value="Bacteria"/>
</dbReference>
<dbReference type="InterPro" id="IPR002347">
    <property type="entry name" value="SDR_fam"/>
</dbReference>
<comment type="similarity">
    <text evidence="1">Belongs to the short-chain dehydrogenases/reductases (SDR) family.</text>
</comment>
<dbReference type="KEGG" id="phl:KKY_3795"/>
<dbReference type="SUPFAM" id="SSF51735">
    <property type="entry name" value="NAD(P)-binding Rossmann-fold domains"/>
    <property type="match status" value="1"/>
</dbReference>
<dbReference type="GO" id="GO:0016491">
    <property type="term" value="F:oxidoreductase activity"/>
    <property type="evidence" value="ECO:0007669"/>
    <property type="project" value="UniProtKB-KW"/>
</dbReference>
<keyword evidence="4" id="KW-1185">Reference proteome</keyword>
<reference evidence="3 4" key="1">
    <citation type="journal article" date="2012" name="J. Bacteriol.">
        <title>Complete genome sequence of Pelagibacterium halotolerans B2T.</title>
        <authorList>
            <person name="Huo Y.Y."/>
            <person name="Cheng H."/>
            <person name="Han X.F."/>
            <person name="Jiang X.W."/>
            <person name="Sun C."/>
            <person name="Zhang X.Q."/>
            <person name="Zhu X.F."/>
            <person name="Liu Y.F."/>
            <person name="Li P.F."/>
            <person name="Ni P.X."/>
            <person name="Wu M."/>
        </authorList>
    </citation>
    <scope>NUCLEOTIDE SEQUENCE [LARGE SCALE GENOMIC DNA]</scope>
    <source>
        <strain evidence="4">DSM 22347 / JCM 15775 / CGMCC 1.7692 / B2</strain>
    </source>
</reference>
<dbReference type="AlphaFoldDB" id="G4RD27"/>
<evidence type="ECO:0000256" key="2">
    <source>
        <dbReference type="ARBA" id="ARBA00023002"/>
    </source>
</evidence>
<dbReference type="Pfam" id="PF00106">
    <property type="entry name" value="adh_short"/>
    <property type="match status" value="1"/>
</dbReference>
<dbReference type="PANTHER" id="PTHR42901:SF1">
    <property type="entry name" value="ALCOHOL DEHYDROGENASE"/>
    <property type="match status" value="1"/>
</dbReference>
<evidence type="ECO:0000256" key="1">
    <source>
        <dbReference type="ARBA" id="ARBA00006484"/>
    </source>
</evidence>